<feature type="transmembrane region" description="Helical" evidence="8">
    <location>
        <begin position="176"/>
        <end position="198"/>
    </location>
</feature>
<accession>A0ABQ7K5S7</accession>
<comment type="subcellular location">
    <subcellularLocation>
        <location evidence="1">Membrane</location>
        <topology evidence="1">Multi-pass membrane protein</topology>
    </subcellularLocation>
</comment>
<dbReference type="EMBL" id="JAAAIM010000280">
    <property type="protein sequence ID" value="KAG0290674.1"/>
    <property type="molecule type" value="Genomic_DNA"/>
</dbReference>
<dbReference type="InterPro" id="IPR003864">
    <property type="entry name" value="CSC1/OSCA1-like_7TM"/>
</dbReference>
<evidence type="ECO:0000256" key="7">
    <source>
        <dbReference type="SAM" id="MobiDB-lite"/>
    </source>
</evidence>
<evidence type="ECO:0000259" key="10">
    <source>
        <dbReference type="Pfam" id="PF13967"/>
    </source>
</evidence>
<feature type="transmembrane region" description="Helical" evidence="8">
    <location>
        <begin position="686"/>
        <end position="706"/>
    </location>
</feature>
<dbReference type="PANTHER" id="PTHR13018:SF5">
    <property type="entry name" value="RE44586P"/>
    <property type="match status" value="1"/>
</dbReference>
<feature type="transmembrane region" description="Helical" evidence="8">
    <location>
        <begin position="626"/>
        <end position="643"/>
    </location>
</feature>
<feature type="transmembrane region" description="Helical" evidence="8">
    <location>
        <begin position="43"/>
        <end position="66"/>
    </location>
</feature>
<feature type="compositionally biased region" description="Low complexity" evidence="7">
    <location>
        <begin position="1060"/>
        <end position="1079"/>
    </location>
</feature>
<dbReference type="InterPro" id="IPR027815">
    <property type="entry name" value="CSC1/OSCA1-like_cyt"/>
</dbReference>
<feature type="transmembrane region" description="Helical" evidence="8">
    <location>
        <begin position="437"/>
        <end position="461"/>
    </location>
</feature>
<keyword evidence="3" id="KW-0813">Transport</keyword>
<keyword evidence="6 8" id="KW-0472">Membrane</keyword>
<evidence type="ECO:0000256" key="2">
    <source>
        <dbReference type="ARBA" id="ARBA00007779"/>
    </source>
</evidence>
<dbReference type="Pfam" id="PF02714">
    <property type="entry name" value="RSN1_7TM"/>
    <property type="match status" value="1"/>
</dbReference>
<keyword evidence="4 8" id="KW-0812">Transmembrane</keyword>
<dbReference type="Proteomes" id="UP001194696">
    <property type="component" value="Unassembled WGS sequence"/>
</dbReference>
<gene>
    <name evidence="12" type="ORF">BGZ96_005887</name>
</gene>
<feature type="transmembrane region" description="Helical" evidence="8">
    <location>
        <begin position="649"/>
        <end position="674"/>
    </location>
</feature>
<feature type="compositionally biased region" description="Low complexity" evidence="7">
    <location>
        <begin position="988"/>
        <end position="1030"/>
    </location>
</feature>
<evidence type="ECO:0000256" key="5">
    <source>
        <dbReference type="ARBA" id="ARBA00022989"/>
    </source>
</evidence>
<feature type="compositionally biased region" description="Polar residues" evidence="7">
    <location>
        <begin position="958"/>
        <end position="980"/>
    </location>
</feature>
<feature type="region of interest" description="Disordered" evidence="7">
    <location>
        <begin position="878"/>
        <end position="1103"/>
    </location>
</feature>
<evidence type="ECO:0000256" key="3">
    <source>
        <dbReference type="ARBA" id="ARBA00022448"/>
    </source>
</evidence>
<name>A0ABQ7K5S7_9FUNG</name>
<evidence type="ECO:0008006" key="14">
    <source>
        <dbReference type="Google" id="ProtNLM"/>
    </source>
</evidence>
<keyword evidence="13" id="KW-1185">Reference proteome</keyword>
<evidence type="ECO:0000259" key="9">
    <source>
        <dbReference type="Pfam" id="PF02714"/>
    </source>
</evidence>
<reference evidence="12 13" key="1">
    <citation type="journal article" date="2020" name="Fungal Divers.">
        <title>Resolving the Mortierellaceae phylogeny through synthesis of multi-gene phylogenetics and phylogenomics.</title>
        <authorList>
            <person name="Vandepol N."/>
            <person name="Liber J."/>
            <person name="Desiro A."/>
            <person name="Na H."/>
            <person name="Kennedy M."/>
            <person name="Barry K."/>
            <person name="Grigoriev I.V."/>
            <person name="Miller A.N."/>
            <person name="O'Donnell K."/>
            <person name="Stajich J.E."/>
            <person name="Bonito G."/>
        </authorList>
    </citation>
    <scope>NUCLEOTIDE SEQUENCE [LARGE SCALE GENOMIC DNA]</scope>
    <source>
        <strain evidence="12 13">AD045</strain>
    </source>
</reference>
<keyword evidence="5 8" id="KW-1133">Transmembrane helix</keyword>
<feature type="transmembrane region" description="Helical" evidence="8">
    <location>
        <begin position="530"/>
        <end position="550"/>
    </location>
</feature>
<evidence type="ECO:0000256" key="1">
    <source>
        <dbReference type="ARBA" id="ARBA00004141"/>
    </source>
</evidence>
<organism evidence="12 13">
    <name type="scientific">Linnemannia gamsii</name>
    <dbReference type="NCBI Taxonomy" id="64522"/>
    <lineage>
        <taxon>Eukaryota</taxon>
        <taxon>Fungi</taxon>
        <taxon>Fungi incertae sedis</taxon>
        <taxon>Mucoromycota</taxon>
        <taxon>Mortierellomycotina</taxon>
        <taxon>Mortierellomycetes</taxon>
        <taxon>Mortierellales</taxon>
        <taxon>Mortierellaceae</taxon>
        <taxon>Linnemannia</taxon>
    </lineage>
</organism>
<evidence type="ECO:0000256" key="4">
    <source>
        <dbReference type="ARBA" id="ARBA00022692"/>
    </source>
</evidence>
<dbReference type="PANTHER" id="PTHR13018">
    <property type="entry name" value="PROBABLE MEMBRANE PROTEIN DUF221-RELATED"/>
    <property type="match status" value="1"/>
</dbReference>
<dbReference type="Pfam" id="PF13967">
    <property type="entry name" value="RSN1_TM"/>
    <property type="match status" value="1"/>
</dbReference>
<feature type="region of interest" description="Disordered" evidence="7">
    <location>
        <begin position="318"/>
        <end position="337"/>
    </location>
</feature>
<feature type="transmembrane region" description="Helical" evidence="8">
    <location>
        <begin position="111"/>
        <end position="135"/>
    </location>
</feature>
<feature type="domain" description="CSC1/OSCA1-like 7TM region" evidence="9">
    <location>
        <begin position="435"/>
        <end position="705"/>
    </location>
</feature>
<evidence type="ECO:0000259" key="11">
    <source>
        <dbReference type="Pfam" id="PF14703"/>
    </source>
</evidence>
<feature type="compositionally biased region" description="Basic and acidic residues" evidence="7">
    <location>
        <begin position="906"/>
        <end position="921"/>
    </location>
</feature>
<sequence>MDPPQSAFWVQTPFSHEETVNTFGRGPDGKPKATNTTGLTGQIIISVTLGLVGFLTFCVLRTRWIVMFAPRSKLRRHTPPILSATFFGWIPQLLRIPEGEMLDIVGLDAVMLLRFFAMAIKLFACCLIPGMLVIYPVNYYSTKDGRDSTLPDEGDDDGSPFFNRSTPTQGALETSMLYLFTQFTFTWVFSVLTLFTLWKSYEGYVSIRRKFMLQRSKTITNRTVMVVGLPHHLQNDRALATFYESLGAGNVESAHVVRHVRTLKRMVEQRAHALMQLERAYTRYYGNPSKFPGYDPDKILADNERALAEHVEGMDEHGIDTSESASLLRPAPKGKKRPTTRLGLWGLFGKKVDKIDHCREVFNTLDRAVQKMRLSRIFATTAVGFVTFEEMHSAQILAQTVNTQETLSCETSTAPEPRDVYWDNLILPPSELTTRSVVVSTTVFFLIFFWAGPIAVFSSFLNLESLEKLIPGITVIAESSPVLKSVLQGFLPTAGVSIFLAVVPNILEALCKNQGIQSHSAIGRSLYNKYFTFILFNVVLVFTVAGTWVQTFNKVYHNIGELTLLLAISLSRVAPFFVNFLILKGIGMFPIQLLLIGDVFKQSFHGFLSKTPRDYAETRAPPEQKIGVVYANATLAFVVVLIYSCMKPLILLFGLLYFTFGYVVYKYQVLYIFFRPNESNGQIWPMVYNRIMVGLLIFQTTMIGVLLLKKSYLFGALLAPLPIGTVWFWVWTTKAYKLTAEYVPLELLRPDGPDSHLVSTPSAPVVLPSAIGAANQVPGHVLIDVGQPTDATSTATNGAAASANGHTNDIAVATATAVITPGGSKRLIPRSAVEDDDYQAIPDRYTDYRQPPMTLYPGVLNSSMRQYINPAISGPLPTLWLPLKKSGKGDGKKPNRDEESQAGGGHDSDSDDEHHLQDHIESALQRPPLKLPTKSSDEPQTFDEGDNLVGGGQDEPISAQTGSTTVTDRSTSAPATTSAILPSRGPQAVSKVVSEAVPAVAAAGAGSTSTSKDDTAAASTEDSSESTTATPAKSNPAIDGLNEVYYHHPERAPSEATIDATAEPEPSTTTTEVPRVRTVQGQGSRADLLQQQQLANASGTGSS</sequence>
<evidence type="ECO:0000256" key="8">
    <source>
        <dbReference type="SAM" id="Phobius"/>
    </source>
</evidence>
<comment type="similarity">
    <text evidence="2">Belongs to the CSC1 (TC 1.A.17) family.</text>
</comment>
<feature type="domain" description="CSC1/OSCA1-like cytosolic" evidence="11">
    <location>
        <begin position="221"/>
        <end position="424"/>
    </location>
</feature>
<dbReference type="InterPro" id="IPR045122">
    <property type="entry name" value="Csc1-like"/>
</dbReference>
<evidence type="ECO:0000256" key="6">
    <source>
        <dbReference type="ARBA" id="ARBA00023136"/>
    </source>
</evidence>
<dbReference type="InterPro" id="IPR032880">
    <property type="entry name" value="CSC1/OSCA1-like_N"/>
</dbReference>
<evidence type="ECO:0000313" key="13">
    <source>
        <dbReference type="Proteomes" id="UP001194696"/>
    </source>
</evidence>
<protein>
    <recommendedName>
        <fullName evidence="14">DUF221-domain-containing protein</fullName>
    </recommendedName>
</protein>
<feature type="domain" description="CSC1/OSCA1-like N-terminal transmembrane" evidence="10">
    <location>
        <begin position="41"/>
        <end position="199"/>
    </location>
</feature>
<dbReference type="Pfam" id="PF14703">
    <property type="entry name" value="PHM7_cyt"/>
    <property type="match status" value="1"/>
</dbReference>
<feature type="compositionally biased region" description="Basic and acidic residues" evidence="7">
    <location>
        <begin position="887"/>
        <end position="899"/>
    </location>
</feature>
<evidence type="ECO:0000313" key="12">
    <source>
        <dbReference type="EMBL" id="KAG0290674.1"/>
    </source>
</evidence>
<proteinExistence type="inferred from homology"/>
<feature type="transmembrane region" description="Helical" evidence="8">
    <location>
        <begin position="712"/>
        <end position="731"/>
    </location>
</feature>
<comment type="caution">
    <text evidence="12">The sequence shown here is derived from an EMBL/GenBank/DDBJ whole genome shotgun (WGS) entry which is preliminary data.</text>
</comment>